<sequence>LVLGVGVAYVGSRTRSAPQAGQEVQPVGPRDHTKGNPGAGLALIEYSDFQCPACSSYYPILKALAERHAGDMLFAYRHFPLRQIHRNADLAARASEAAALQGKFWEMHDMIFEHQSAWSDEPNARDILAGYAEALKLDVGKFRNDLDAPEIAERIDSDAASGLKAGVDGTPSFFLNGKRIQNPRSLADFDALIRAPQK</sequence>
<feature type="domain" description="Thioredoxin" evidence="2">
    <location>
        <begin position="18"/>
        <end position="198"/>
    </location>
</feature>
<comment type="caution">
    <text evidence="3">The sequence shown here is derived from an EMBL/GenBank/DDBJ whole genome shotgun (WGS) entry which is preliminary data.</text>
</comment>
<dbReference type="InterPro" id="IPR013766">
    <property type="entry name" value="Thioredoxin_domain"/>
</dbReference>
<dbReference type="InterPro" id="IPR036249">
    <property type="entry name" value="Thioredoxin-like_sf"/>
</dbReference>
<dbReference type="EMBL" id="JACOZA010000007">
    <property type="protein sequence ID" value="MBI2096624.1"/>
    <property type="molecule type" value="Genomic_DNA"/>
</dbReference>
<dbReference type="AlphaFoldDB" id="A0A931WMU3"/>
<reference evidence="3" key="1">
    <citation type="submission" date="2020-07" db="EMBL/GenBank/DDBJ databases">
        <title>Huge and variable diversity of episymbiotic CPR bacteria and DPANN archaea in groundwater ecosystems.</title>
        <authorList>
            <person name="He C.Y."/>
            <person name="Keren R."/>
            <person name="Whittaker M."/>
            <person name="Farag I.F."/>
            <person name="Doudna J."/>
            <person name="Cate J.H.D."/>
            <person name="Banfield J.F."/>
        </authorList>
    </citation>
    <scope>NUCLEOTIDE SEQUENCE</scope>
    <source>
        <strain evidence="3">NC_groundwater_193_Ag_S-0.1um_51_7</strain>
    </source>
</reference>
<proteinExistence type="inferred from homology"/>
<dbReference type="PROSITE" id="PS51352">
    <property type="entry name" value="THIOREDOXIN_2"/>
    <property type="match status" value="1"/>
</dbReference>
<organism evidence="3 4">
    <name type="scientific">Candidatus Sungiibacteriota bacterium</name>
    <dbReference type="NCBI Taxonomy" id="2750080"/>
    <lineage>
        <taxon>Bacteria</taxon>
        <taxon>Candidatus Sungiibacteriota</taxon>
    </lineage>
</organism>
<dbReference type="Proteomes" id="UP000724148">
    <property type="component" value="Unassembled WGS sequence"/>
</dbReference>
<dbReference type="InterPro" id="IPR012336">
    <property type="entry name" value="Thioredoxin-like_fold"/>
</dbReference>
<name>A0A931WMU3_9BACT</name>
<dbReference type="Gene3D" id="3.40.30.10">
    <property type="entry name" value="Glutaredoxin"/>
    <property type="match status" value="1"/>
</dbReference>
<evidence type="ECO:0000313" key="4">
    <source>
        <dbReference type="Proteomes" id="UP000724148"/>
    </source>
</evidence>
<dbReference type="SUPFAM" id="SSF52833">
    <property type="entry name" value="Thioredoxin-like"/>
    <property type="match status" value="1"/>
</dbReference>
<evidence type="ECO:0000313" key="3">
    <source>
        <dbReference type="EMBL" id="MBI2096624.1"/>
    </source>
</evidence>
<comment type="similarity">
    <text evidence="1">Belongs to the thioredoxin family. DsbA subfamily.</text>
</comment>
<evidence type="ECO:0000256" key="1">
    <source>
        <dbReference type="ARBA" id="ARBA00005791"/>
    </source>
</evidence>
<dbReference type="PANTHER" id="PTHR13887">
    <property type="entry name" value="GLUTATHIONE S-TRANSFERASE KAPPA"/>
    <property type="match status" value="1"/>
</dbReference>
<evidence type="ECO:0000259" key="2">
    <source>
        <dbReference type="PROSITE" id="PS51352"/>
    </source>
</evidence>
<protein>
    <submittedName>
        <fullName evidence="3">Thioredoxin domain-containing protein</fullName>
    </submittedName>
</protein>
<dbReference type="PANTHER" id="PTHR13887:SF55">
    <property type="entry name" value="SLR0313 PROTEIN"/>
    <property type="match status" value="1"/>
</dbReference>
<feature type="non-terminal residue" evidence="3">
    <location>
        <position position="1"/>
    </location>
</feature>
<dbReference type="Pfam" id="PF13462">
    <property type="entry name" value="Thioredoxin_4"/>
    <property type="match status" value="1"/>
</dbReference>
<gene>
    <name evidence="3" type="ORF">HYT40_00480</name>
</gene>
<accession>A0A931WMU3</accession>